<dbReference type="PANTHER" id="PTHR11142:SF0">
    <property type="entry name" value="TRNA PSEUDOURIDINE SYNTHASE-LIKE 1"/>
    <property type="match status" value="1"/>
</dbReference>
<proteinExistence type="inferred from homology"/>
<dbReference type="InterPro" id="IPR020103">
    <property type="entry name" value="PsdUridine_synth_cat_dom_sf"/>
</dbReference>
<evidence type="ECO:0000256" key="4">
    <source>
        <dbReference type="HAMAP-Rule" id="MF_00171"/>
    </source>
</evidence>
<evidence type="ECO:0000256" key="5">
    <source>
        <dbReference type="RuleBase" id="RU003792"/>
    </source>
</evidence>
<keyword evidence="2 4" id="KW-0819">tRNA processing</keyword>
<organism evidence="8 9">
    <name type="scientific">Terrabacter carboxydivorans</name>
    <dbReference type="NCBI Taxonomy" id="619730"/>
    <lineage>
        <taxon>Bacteria</taxon>
        <taxon>Bacillati</taxon>
        <taxon>Actinomycetota</taxon>
        <taxon>Actinomycetes</taxon>
        <taxon>Micrococcales</taxon>
        <taxon>Intrasporangiaceae</taxon>
        <taxon>Terrabacter</taxon>
    </lineage>
</organism>
<dbReference type="InterPro" id="IPR020097">
    <property type="entry name" value="PsdUridine_synth_TruA_a/b_dom"/>
</dbReference>
<evidence type="ECO:0000256" key="1">
    <source>
        <dbReference type="ARBA" id="ARBA00009375"/>
    </source>
</evidence>
<comment type="caution">
    <text evidence="4">Lacks conserved residue(s) required for the propagation of feature annotation.</text>
</comment>
<evidence type="ECO:0000313" key="9">
    <source>
        <dbReference type="Proteomes" id="UP001500730"/>
    </source>
</evidence>
<dbReference type="Proteomes" id="UP001500730">
    <property type="component" value="Unassembled WGS sequence"/>
</dbReference>
<comment type="similarity">
    <text evidence="1 4 5">Belongs to the tRNA pseudouridine synthase TruA family.</text>
</comment>
<feature type="region of interest" description="Disordered" evidence="6">
    <location>
        <begin position="13"/>
        <end position="70"/>
    </location>
</feature>
<accession>A0ABP5YNJ1</accession>
<dbReference type="SUPFAM" id="SSF55120">
    <property type="entry name" value="Pseudouridine synthase"/>
    <property type="match status" value="1"/>
</dbReference>
<dbReference type="HAMAP" id="MF_00171">
    <property type="entry name" value="TruA"/>
    <property type="match status" value="1"/>
</dbReference>
<evidence type="ECO:0000256" key="6">
    <source>
        <dbReference type="SAM" id="MobiDB-lite"/>
    </source>
</evidence>
<dbReference type="InterPro" id="IPR001406">
    <property type="entry name" value="PsdUridine_synth_TruA"/>
</dbReference>
<protein>
    <recommendedName>
        <fullName evidence="4">tRNA pseudouridine synthase A</fullName>
        <ecNumber evidence="4">5.4.99.12</ecNumber>
    </recommendedName>
    <alternativeName>
        <fullName evidence="4">tRNA pseudouridine(38-40) synthase</fullName>
    </alternativeName>
    <alternativeName>
        <fullName evidence="4">tRNA pseudouridylate synthase I</fullName>
    </alternativeName>
    <alternativeName>
        <fullName evidence="4">tRNA-uridine isomerase I</fullName>
    </alternativeName>
</protein>
<evidence type="ECO:0000256" key="2">
    <source>
        <dbReference type="ARBA" id="ARBA00022694"/>
    </source>
</evidence>
<dbReference type="EMBL" id="BAAARE010000008">
    <property type="protein sequence ID" value="GAA2482412.1"/>
    <property type="molecule type" value="Genomic_DNA"/>
</dbReference>
<evidence type="ECO:0000313" key="8">
    <source>
        <dbReference type="EMBL" id="GAA2482412.1"/>
    </source>
</evidence>
<comment type="caution">
    <text evidence="8">The sequence shown here is derived from an EMBL/GenBank/DDBJ whole genome shotgun (WGS) entry which is preliminary data.</text>
</comment>
<keyword evidence="3 4" id="KW-0413">Isomerase</keyword>
<dbReference type="Gene3D" id="3.30.70.660">
    <property type="entry name" value="Pseudouridine synthase I, catalytic domain, C-terminal subdomain"/>
    <property type="match status" value="1"/>
</dbReference>
<dbReference type="InterPro" id="IPR020095">
    <property type="entry name" value="PsdUridine_synth_TruA_C"/>
</dbReference>
<comment type="subunit">
    <text evidence="4">Homodimer.</text>
</comment>
<feature type="compositionally biased region" description="Low complexity" evidence="6">
    <location>
        <begin position="45"/>
        <end position="54"/>
    </location>
</feature>
<comment type="function">
    <text evidence="4">Formation of pseudouridine at positions 38, 39 and 40 in the anticodon stem and loop of transfer RNAs.</text>
</comment>
<name>A0ABP5YNJ1_9MICO</name>
<feature type="domain" description="Pseudouridine synthase I TruA alpha/beta" evidence="7">
    <location>
        <begin position="225"/>
        <end position="327"/>
    </location>
</feature>
<keyword evidence="9" id="KW-1185">Reference proteome</keyword>
<evidence type="ECO:0000259" key="7">
    <source>
        <dbReference type="Pfam" id="PF01416"/>
    </source>
</evidence>
<dbReference type="EC" id="5.4.99.12" evidence="4"/>
<dbReference type="NCBIfam" id="TIGR00071">
    <property type="entry name" value="hisT_truA"/>
    <property type="match status" value="1"/>
</dbReference>
<evidence type="ECO:0000256" key="3">
    <source>
        <dbReference type="ARBA" id="ARBA00023235"/>
    </source>
</evidence>
<dbReference type="InterPro" id="IPR020094">
    <property type="entry name" value="TruA/RsuA/RluB/E/F_N"/>
</dbReference>
<feature type="active site" description="Nucleophile" evidence="4">
    <location>
        <position position="122"/>
    </location>
</feature>
<dbReference type="PANTHER" id="PTHR11142">
    <property type="entry name" value="PSEUDOURIDYLATE SYNTHASE"/>
    <property type="match status" value="1"/>
</dbReference>
<dbReference type="Gene3D" id="3.30.70.580">
    <property type="entry name" value="Pseudouridine synthase I, catalytic domain, N-terminal subdomain"/>
    <property type="match status" value="1"/>
</dbReference>
<dbReference type="Pfam" id="PF01416">
    <property type="entry name" value="PseudoU_synth_1"/>
    <property type="match status" value="1"/>
</dbReference>
<dbReference type="CDD" id="cd02570">
    <property type="entry name" value="PseudoU_synth_EcTruA"/>
    <property type="match status" value="1"/>
</dbReference>
<sequence>MAIPAHAGVATSFSVPSHAPLGSVAVDASRGSGEPTEPGALPATGHPGAPEAGSEPGGPGGPGAPDPPSLRVRLDLAYDGTAFSGWAIQPSLRTVQGELTTALTTVLRSADPVRVTVAGRTDAGVHARGQVAHVDLDPARWAALPGRSDRDPGVALVSRLGGVLPHDVVVHRAQPAPLGFDARFSATERRYLYRISDAETVRDPLRRHDTVWWRRPLDVEAMDEAARSLLGLRDFAAFCKQREGATTVRTLLDFSWSRLPDGVLAATVRADAFCHSMVRSLVGAVVPVGEGRRPPDWPRALQDGGDRAAGIHVMPPHGLSLEEVVYPADAELAQRAVVTRARRPPV</sequence>
<gene>
    <name evidence="4 8" type="primary">truA</name>
    <name evidence="8" type="ORF">GCM10009858_20340</name>
</gene>
<feature type="binding site" evidence="4">
    <location>
        <position position="191"/>
    </location>
    <ligand>
        <name>substrate</name>
    </ligand>
</feature>
<reference evidence="9" key="1">
    <citation type="journal article" date="2019" name="Int. J. Syst. Evol. Microbiol.">
        <title>The Global Catalogue of Microorganisms (GCM) 10K type strain sequencing project: providing services to taxonomists for standard genome sequencing and annotation.</title>
        <authorList>
            <consortium name="The Broad Institute Genomics Platform"/>
            <consortium name="The Broad Institute Genome Sequencing Center for Infectious Disease"/>
            <person name="Wu L."/>
            <person name="Ma J."/>
        </authorList>
    </citation>
    <scope>NUCLEOTIDE SEQUENCE [LARGE SCALE GENOMIC DNA]</scope>
    <source>
        <strain evidence="9">JCM 16259</strain>
    </source>
</reference>
<comment type="catalytic activity">
    <reaction evidence="4 5">
        <text>uridine(38/39/40) in tRNA = pseudouridine(38/39/40) in tRNA</text>
        <dbReference type="Rhea" id="RHEA:22376"/>
        <dbReference type="Rhea" id="RHEA-COMP:10085"/>
        <dbReference type="Rhea" id="RHEA-COMP:10087"/>
        <dbReference type="ChEBI" id="CHEBI:65314"/>
        <dbReference type="ChEBI" id="CHEBI:65315"/>
        <dbReference type="EC" id="5.4.99.12"/>
    </reaction>
</comment>